<dbReference type="InterPro" id="IPR025194">
    <property type="entry name" value="RodZ-like_C"/>
</dbReference>
<comment type="caution">
    <text evidence="3">The sequence shown here is derived from an EMBL/GenBank/DDBJ whole genome shotgun (WGS) entry which is preliminary data.</text>
</comment>
<reference evidence="3 4" key="1">
    <citation type="submission" date="2014-10" db="EMBL/GenBank/DDBJ databases">
        <title>Genome sequencing of Vibrio sinaloensis T08.</title>
        <authorList>
            <person name="Chan K.-G."/>
            <person name="Mohamad N.I."/>
        </authorList>
    </citation>
    <scope>NUCLEOTIDE SEQUENCE [LARGE SCALE GENOMIC DNA]</scope>
    <source>
        <strain evidence="3 4">T08</strain>
    </source>
</reference>
<dbReference type="EMBL" id="JRWP01000008">
    <property type="protein sequence ID" value="KGY09146.1"/>
    <property type="molecule type" value="Genomic_DNA"/>
</dbReference>
<evidence type="ECO:0000256" key="1">
    <source>
        <dbReference type="SAM" id="Phobius"/>
    </source>
</evidence>
<dbReference type="RefSeq" id="WP_038189791.1">
    <property type="nucleotide sequence ID" value="NZ_JRWP01000008.1"/>
</dbReference>
<dbReference type="InterPro" id="IPR050400">
    <property type="entry name" value="Bact_Cytoskel_RodZ"/>
</dbReference>
<evidence type="ECO:0000313" key="3">
    <source>
        <dbReference type="EMBL" id="KGY09146.1"/>
    </source>
</evidence>
<dbReference type="PANTHER" id="PTHR34475">
    <property type="match status" value="1"/>
</dbReference>
<gene>
    <name evidence="3" type="ORF">NM06_07740</name>
</gene>
<dbReference type="InterPro" id="IPR010982">
    <property type="entry name" value="Lambda_DNA-bd_dom_sf"/>
</dbReference>
<dbReference type="SMART" id="SM00530">
    <property type="entry name" value="HTH_XRE"/>
    <property type="match status" value="1"/>
</dbReference>
<sequence length="314" mass="34708">MTADKDMTAPEQTQSAVEAGTLLKQKREQLGLSQKQIADRLRLRVSIIESIESNQFTTDLVATFTKGYLRSYAKAVGLDESEVLAAYAQHNKVETEEQPMQSFSRQTKREKHDSRIMIITWGILLVIVGISSVWWWQNQQSSIVDLTEVTEQELELEQQLENAQMTELPASIIPEVDHETELNVAEEPNLQEPVAEVPASETVDTVQETAQQEQATSVEETAEVAEPVEESVPQVAANLLVMTFEGDCWIQVKDKSGKTVSTGVKKAGETLELSGELPYKLVLGAPENVSMTLASEPVDLSGYTSGKVARFTLP</sequence>
<dbReference type="STRING" id="379097.SE23_01840"/>
<protein>
    <submittedName>
        <fullName evidence="3">Transcriptional regulator</fullName>
    </submittedName>
</protein>
<dbReference type="Proteomes" id="UP000030451">
    <property type="component" value="Unassembled WGS sequence"/>
</dbReference>
<feature type="transmembrane region" description="Helical" evidence="1">
    <location>
        <begin position="116"/>
        <end position="136"/>
    </location>
</feature>
<name>A0A0A5I047_PHOS4</name>
<dbReference type="OrthoDB" id="9790252at2"/>
<dbReference type="CDD" id="cd00093">
    <property type="entry name" value="HTH_XRE"/>
    <property type="match status" value="1"/>
</dbReference>
<dbReference type="SUPFAM" id="SSF47413">
    <property type="entry name" value="lambda repressor-like DNA-binding domains"/>
    <property type="match status" value="1"/>
</dbReference>
<dbReference type="PANTHER" id="PTHR34475:SF1">
    <property type="entry name" value="CYTOSKELETON PROTEIN RODZ"/>
    <property type="match status" value="1"/>
</dbReference>
<dbReference type="InterPro" id="IPR001387">
    <property type="entry name" value="Cro/C1-type_HTH"/>
</dbReference>
<evidence type="ECO:0000313" key="4">
    <source>
        <dbReference type="Proteomes" id="UP000030451"/>
    </source>
</evidence>
<dbReference type="GO" id="GO:0003677">
    <property type="term" value="F:DNA binding"/>
    <property type="evidence" value="ECO:0007669"/>
    <property type="project" value="InterPro"/>
</dbReference>
<dbReference type="PROSITE" id="PS50943">
    <property type="entry name" value="HTH_CROC1"/>
    <property type="match status" value="1"/>
</dbReference>
<keyword evidence="1" id="KW-0472">Membrane</keyword>
<keyword evidence="1" id="KW-0812">Transmembrane</keyword>
<keyword evidence="1" id="KW-1133">Transmembrane helix</keyword>
<dbReference type="Pfam" id="PF13464">
    <property type="entry name" value="RodZ_C"/>
    <property type="match status" value="1"/>
</dbReference>
<proteinExistence type="predicted"/>
<evidence type="ECO:0000259" key="2">
    <source>
        <dbReference type="PROSITE" id="PS50943"/>
    </source>
</evidence>
<dbReference type="Pfam" id="PF13413">
    <property type="entry name" value="HTH_25"/>
    <property type="match status" value="1"/>
</dbReference>
<dbReference type="AlphaFoldDB" id="A0A0A5I047"/>
<dbReference type="Gene3D" id="1.10.260.40">
    <property type="entry name" value="lambda repressor-like DNA-binding domains"/>
    <property type="match status" value="1"/>
</dbReference>
<dbReference type="NCBIfam" id="NF008109">
    <property type="entry name" value="PRK10856.1"/>
    <property type="match status" value="1"/>
</dbReference>
<accession>A0A0A5I047</accession>
<organism evidence="3 4">
    <name type="scientific">Photobacterium sp. (strain ATCC 43367)</name>
    <dbReference type="NCBI Taxonomy" id="379097"/>
    <lineage>
        <taxon>Bacteria</taxon>
        <taxon>Pseudomonadati</taxon>
        <taxon>Pseudomonadota</taxon>
        <taxon>Gammaproteobacteria</taxon>
        <taxon>Vibrionales</taxon>
        <taxon>Vibrionaceae</taxon>
        <taxon>Vibrio</taxon>
        <taxon>Vibrio oreintalis group</taxon>
    </lineage>
</organism>
<feature type="domain" description="HTH cro/C1-type" evidence="2">
    <location>
        <begin position="23"/>
        <end position="55"/>
    </location>
</feature>